<sequence>GVNVQVACTLDGRLVWVSTPFEGRHHDIHCLRKSGILQGRDTTSWLADKGYIGSDMITPFRKPRKREQPRWQKEYNFQHNKIRVAVERAIAHLKTWRILHTDYRRPFNTFTATITAVIGLYFYARSE</sequence>
<reference evidence="5 6" key="1">
    <citation type="submission" date="2022-06" db="EMBL/GenBank/DDBJ databases">
        <title>Genomic Encyclopedia of Archaeal and Bacterial Type Strains, Phase II (KMG-II): from individual species to whole genera.</title>
        <authorList>
            <person name="Goeker M."/>
        </authorList>
    </citation>
    <scope>NUCLEOTIDE SEQUENCE [LARGE SCALE GENOMIC DNA]</scope>
    <source>
        <strain evidence="5 6">DSM 44255</strain>
    </source>
</reference>
<comment type="caution">
    <text evidence="5">The sequence shown here is derived from an EMBL/GenBank/DDBJ whole genome shotgun (WGS) entry which is preliminary data.</text>
</comment>
<dbReference type="Proteomes" id="UP001205185">
    <property type="component" value="Unassembled WGS sequence"/>
</dbReference>
<evidence type="ECO:0000313" key="5">
    <source>
        <dbReference type="EMBL" id="MCP2274442.1"/>
    </source>
</evidence>
<keyword evidence="5" id="KW-0255">Endonuclease</keyword>
<keyword evidence="5" id="KW-0540">Nuclease</keyword>
<gene>
    <name evidence="5" type="ORF">LV75_006977</name>
</gene>
<feature type="transmembrane region" description="Helical" evidence="3">
    <location>
        <begin position="107"/>
        <end position="124"/>
    </location>
</feature>
<keyword evidence="5" id="KW-0378">Hydrolase</keyword>
<protein>
    <submittedName>
        <fullName evidence="5">DDE superfamily endonuclease</fullName>
    </submittedName>
</protein>
<keyword evidence="3" id="KW-0472">Membrane</keyword>
<keyword evidence="3" id="KW-1133">Transmembrane helix</keyword>
<feature type="non-terminal residue" evidence="5">
    <location>
        <position position="1"/>
    </location>
</feature>
<dbReference type="InterPro" id="IPR027806">
    <property type="entry name" value="HARBI1_dom"/>
</dbReference>
<dbReference type="EMBL" id="JAMTCO010000026">
    <property type="protein sequence ID" value="MCP2274442.1"/>
    <property type="molecule type" value="Genomic_DNA"/>
</dbReference>
<dbReference type="RefSeq" id="WP_253891768.1">
    <property type="nucleotide sequence ID" value="NZ_JAMTCO010000026.1"/>
</dbReference>
<evidence type="ECO:0000256" key="2">
    <source>
        <dbReference type="ARBA" id="ARBA00022723"/>
    </source>
</evidence>
<keyword evidence="6" id="KW-1185">Reference proteome</keyword>
<name>A0ABT1IP43_9PSEU</name>
<proteinExistence type="predicted"/>
<keyword evidence="2" id="KW-0479">Metal-binding</keyword>
<evidence type="ECO:0000256" key="1">
    <source>
        <dbReference type="ARBA" id="ARBA00001968"/>
    </source>
</evidence>
<keyword evidence="3" id="KW-0812">Transmembrane</keyword>
<evidence type="ECO:0000313" key="6">
    <source>
        <dbReference type="Proteomes" id="UP001205185"/>
    </source>
</evidence>
<evidence type="ECO:0000259" key="4">
    <source>
        <dbReference type="Pfam" id="PF13359"/>
    </source>
</evidence>
<comment type="cofactor">
    <cofactor evidence="1">
        <name>a divalent metal cation</name>
        <dbReference type="ChEBI" id="CHEBI:60240"/>
    </cofactor>
</comment>
<accession>A0ABT1IP43</accession>
<evidence type="ECO:0000256" key="3">
    <source>
        <dbReference type="SAM" id="Phobius"/>
    </source>
</evidence>
<organism evidence="5 6">
    <name type="scientific">Actinokineospora diospyrosa</name>
    <dbReference type="NCBI Taxonomy" id="103728"/>
    <lineage>
        <taxon>Bacteria</taxon>
        <taxon>Bacillati</taxon>
        <taxon>Actinomycetota</taxon>
        <taxon>Actinomycetes</taxon>
        <taxon>Pseudonocardiales</taxon>
        <taxon>Pseudonocardiaceae</taxon>
        <taxon>Actinokineospora</taxon>
    </lineage>
</organism>
<feature type="domain" description="DDE Tnp4" evidence="4">
    <location>
        <begin position="1"/>
        <end position="120"/>
    </location>
</feature>
<dbReference type="Pfam" id="PF13359">
    <property type="entry name" value="DDE_Tnp_4"/>
    <property type="match status" value="1"/>
</dbReference>
<dbReference type="GO" id="GO:0004519">
    <property type="term" value="F:endonuclease activity"/>
    <property type="evidence" value="ECO:0007669"/>
    <property type="project" value="UniProtKB-KW"/>
</dbReference>